<reference evidence="2" key="1">
    <citation type="journal article" date="2021" name="PeerJ">
        <title>Extensive microbial diversity within the chicken gut microbiome revealed by metagenomics and culture.</title>
        <authorList>
            <person name="Gilroy R."/>
            <person name="Ravi A."/>
            <person name="Getino M."/>
            <person name="Pursley I."/>
            <person name="Horton D.L."/>
            <person name="Alikhan N.F."/>
            <person name="Baker D."/>
            <person name="Gharbi K."/>
            <person name="Hall N."/>
            <person name="Watson M."/>
            <person name="Adriaenssens E.M."/>
            <person name="Foster-Nyarko E."/>
            <person name="Jarju S."/>
            <person name="Secka A."/>
            <person name="Antonio M."/>
            <person name="Oren A."/>
            <person name="Chaudhuri R.R."/>
            <person name="La Ragione R."/>
            <person name="Hildebrand F."/>
            <person name="Pallen M.J."/>
        </authorList>
    </citation>
    <scope>NUCLEOTIDE SEQUENCE</scope>
    <source>
        <strain evidence="2">ChiHecec2B26-7398</strain>
    </source>
</reference>
<dbReference type="GO" id="GO:0008168">
    <property type="term" value="F:methyltransferase activity"/>
    <property type="evidence" value="ECO:0007669"/>
    <property type="project" value="UniProtKB-KW"/>
</dbReference>
<dbReference type="SUPFAM" id="SSF53335">
    <property type="entry name" value="S-adenosyl-L-methionine-dependent methyltransferases"/>
    <property type="match status" value="1"/>
</dbReference>
<reference evidence="2" key="2">
    <citation type="submission" date="2021-04" db="EMBL/GenBank/DDBJ databases">
        <authorList>
            <person name="Gilroy R."/>
        </authorList>
    </citation>
    <scope>NUCLEOTIDE SEQUENCE</scope>
    <source>
        <strain evidence="2">ChiHecec2B26-7398</strain>
    </source>
</reference>
<dbReference type="GO" id="GO:0016747">
    <property type="term" value="F:acyltransferase activity, transferring groups other than amino-acyl groups"/>
    <property type="evidence" value="ECO:0007669"/>
    <property type="project" value="InterPro"/>
</dbReference>
<dbReference type="Gene3D" id="3.40.630.30">
    <property type="match status" value="1"/>
</dbReference>
<dbReference type="InterPro" id="IPR000182">
    <property type="entry name" value="GNAT_dom"/>
</dbReference>
<protein>
    <submittedName>
        <fullName evidence="2">Methyltransferase domain-containing protein</fullName>
    </submittedName>
</protein>
<proteinExistence type="predicted"/>
<dbReference type="Proteomes" id="UP000886751">
    <property type="component" value="Unassembled WGS sequence"/>
</dbReference>
<comment type="caution">
    <text evidence="2">The sequence shown here is derived from an EMBL/GenBank/DDBJ whole genome shotgun (WGS) entry which is preliminary data.</text>
</comment>
<dbReference type="InterPro" id="IPR016181">
    <property type="entry name" value="Acyl_CoA_acyltransferase"/>
</dbReference>
<evidence type="ECO:0000313" key="3">
    <source>
        <dbReference type="Proteomes" id="UP000886751"/>
    </source>
</evidence>
<dbReference type="PROSITE" id="PS51186">
    <property type="entry name" value="GNAT"/>
    <property type="match status" value="1"/>
</dbReference>
<keyword evidence="2" id="KW-0808">Transferase</keyword>
<dbReference type="InterPro" id="IPR010719">
    <property type="entry name" value="MnmM_MeTrfase"/>
</dbReference>
<dbReference type="Pfam" id="PF06962">
    <property type="entry name" value="rRNA_methylase"/>
    <property type="match status" value="1"/>
</dbReference>
<dbReference type="PANTHER" id="PTHR35276">
    <property type="entry name" value="S-ADENOSYL-L-METHIONINE-DEPENDENT METHYLTRANSFERASES SUPERFAMILY PROTEIN"/>
    <property type="match status" value="1"/>
</dbReference>
<dbReference type="GO" id="GO:0032259">
    <property type="term" value="P:methylation"/>
    <property type="evidence" value="ECO:0007669"/>
    <property type="project" value="UniProtKB-KW"/>
</dbReference>
<keyword evidence="2" id="KW-0489">Methyltransferase</keyword>
<name>A0A9D1XZS2_9FIRM</name>
<gene>
    <name evidence="2" type="ORF">H9846_03955</name>
</gene>
<organism evidence="2 3">
    <name type="scientific">Candidatus Gemmiger excrementipullorum</name>
    <dbReference type="NCBI Taxonomy" id="2838610"/>
    <lineage>
        <taxon>Bacteria</taxon>
        <taxon>Bacillati</taxon>
        <taxon>Bacillota</taxon>
        <taxon>Clostridia</taxon>
        <taxon>Eubacteriales</taxon>
        <taxon>Gemmiger</taxon>
    </lineage>
</organism>
<dbReference type="AlphaFoldDB" id="A0A9D1XZS2"/>
<dbReference type="CDD" id="cd04301">
    <property type="entry name" value="NAT_SF"/>
    <property type="match status" value="1"/>
</dbReference>
<evidence type="ECO:0000313" key="2">
    <source>
        <dbReference type="EMBL" id="HIX94593.1"/>
    </source>
</evidence>
<dbReference type="InterPro" id="IPR029063">
    <property type="entry name" value="SAM-dependent_MTases_sf"/>
</dbReference>
<dbReference type="PANTHER" id="PTHR35276:SF1">
    <property type="entry name" value="TRNA (MNM(5)S(2)U34)-METHYLTRANSFERASE, CHLOROPLASTIC"/>
    <property type="match status" value="1"/>
</dbReference>
<evidence type="ECO:0000259" key="1">
    <source>
        <dbReference type="PROSITE" id="PS51186"/>
    </source>
</evidence>
<dbReference type="CDD" id="cd02440">
    <property type="entry name" value="AdoMet_MTases"/>
    <property type="match status" value="1"/>
</dbReference>
<dbReference type="Gene3D" id="3.40.50.150">
    <property type="entry name" value="Vaccinia Virus protein VP39"/>
    <property type="match status" value="1"/>
</dbReference>
<accession>A0A9D1XZS2</accession>
<sequence length="299" mass="31752">MDIRQEGGALVLYKERTAIGTARRDGDALWVQIDPAWRRRGYGSYLLKELLRRHGGLDPKTPSCFTAPLPQGEGGRRLAAKFGFAEQNGALVRRHTPDFSAVAFCHEFLAARLAPGGFFIDATCGNGHDTAFLCRLAGPQGRVLALDIQPRAVQATNARLAAAGLAGIGHAVVHDHARLRELAAPATADCVVFNFGWLPGAPHGVHSAAEGSVAALRAALELLKPGGVLAAVLYSGQVIGDSEKQAALAFLRALPLAQYTVLECRFANWADTAPLPCFVLKKDPPAGPKTGGCHEDRNV</sequence>
<dbReference type="SUPFAM" id="SSF55729">
    <property type="entry name" value="Acyl-CoA N-acyltransferases (Nat)"/>
    <property type="match status" value="1"/>
</dbReference>
<dbReference type="EMBL" id="DXEI01000061">
    <property type="protein sequence ID" value="HIX94593.1"/>
    <property type="molecule type" value="Genomic_DNA"/>
</dbReference>
<feature type="domain" description="N-acetyltransferase" evidence="1">
    <location>
        <begin position="1"/>
        <end position="115"/>
    </location>
</feature>